<sequence>MANKLDPIGKSSLGMDENVAAALSYVAGFITGIIFFVMEKDSKFVKFHAMQSIAISVAITVLGFILGIIPIIGWILAFFLPLVSFVLWIILLLKSYQGEWFELPVIGQFSMEQANK</sequence>
<keyword evidence="7" id="KW-1185">Reference proteome</keyword>
<comment type="subcellular location">
    <subcellularLocation>
        <location evidence="1">Membrane</location>
        <topology evidence="1">Multi-pass membrane protein</topology>
    </subcellularLocation>
</comment>
<keyword evidence="3 5" id="KW-1133">Transmembrane helix</keyword>
<evidence type="ECO:0000256" key="2">
    <source>
        <dbReference type="ARBA" id="ARBA00022692"/>
    </source>
</evidence>
<dbReference type="EMBL" id="JAAEEH010000033">
    <property type="protein sequence ID" value="NDL68274.1"/>
    <property type="molecule type" value="Genomic_DNA"/>
</dbReference>
<feature type="transmembrane region" description="Helical" evidence="5">
    <location>
        <begin position="20"/>
        <end position="38"/>
    </location>
</feature>
<evidence type="ECO:0000313" key="6">
    <source>
        <dbReference type="EMBL" id="NDL68274.1"/>
    </source>
</evidence>
<dbReference type="Pfam" id="PF09685">
    <property type="entry name" value="MamF_MmsF"/>
    <property type="match status" value="1"/>
</dbReference>
<organism evidence="6 7">
    <name type="scientific">Anaerotalea alkaliphila</name>
    <dbReference type="NCBI Taxonomy" id="2662126"/>
    <lineage>
        <taxon>Bacteria</taxon>
        <taxon>Bacillati</taxon>
        <taxon>Bacillota</taxon>
        <taxon>Clostridia</taxon>
        <taxon>Eubacteriales</taxon>
        <taxon>Anaerotalea</taxon>
    </lineage>
</organism>
<accession>A0A7X5HX39</accession>
<dbReference type="Proteomes" id="UP000461585">
    <property type="component" value="Unassembled WGS sequence"/>
</dbReference>
<evidence type="ECO:0000256" key="4">
    <source>
        <dbReference type="ARBA" id="ARBA00023136"/>
    </source>
</evidence>
<evidence type="ECO:0000256" key="3">
    <source>
        <dbReference type="ARBA" id="ARBA00022989"/>
    </source>
</evidence>
<dbReference type="PANTHER" id="PTHR36460:SF1">
    <property type="entry name" value="UPF0132 DOMAIN PROTEIN (AFU_ORTHOLOGUE AFUA_3G10255)"/>
    <property type="match status" value="1"/>
</dbReference>
<dbReference type="InterPro" id="IPR019109">
    <property type="entry name" value="MamF_MmsF"/>
</dbReference>
<dbReference type="GO" id="GO:0016020">
    <property type="term" value="C:membrane"/>
    <property type="evidence" value="ECO:0007669"/>
    <property type="project" value="UniProtKB-SubCell"/>
</dbReference>
<dbReference type="AlphaFoldDB" id="A0A7X5HX39"/>
<comment type="caution">
    <text evidence="6">The sequence shown here is derived from an EMBL/GenBank/DDBJ whole genome shotgun (WGS) entry which is preliminary data.</text>
</comment>
<keyword evidence="4 5" id="KW-0472">Membrane</keyword>
<feature type="transmembrane region" description="Helical" evidence="5">
    <location>
        <begin position="50"/>
        <end position="69"/>
    </location>
</feature>
<feature type="transmembrane region" description="Helical" evidence="5">
    <location>
        <begin position="75"/>
        <end position="93"/>
    </location>
</feature>
<evidence type="ECO:0000256" key="5">
    <source>
        <dbReference type="SAM" id="Phobius"/>
    </source>
</evidence>
<evidence type="ECO:0000313" key="7">
    <source>
        <dbReference type="Proteomes" id="UP000461585"/>
    </source>
</evidence>
<gene>
    <name evidence="6" type="ORF">GXN74_11025</name>
</gene>
<evidence type="ECO:0000256" key="1">
    <source>
        <dbReference type="ARBA" id="ARBA00004141"/>
    </source>
</evidence>
<reference evidence="6 7" key="1">
    <citation type="submission" date="2020-01" db="EMBL/GenBank/DDBJ databases">
        <title>Anaeroalcalibacter tamaniensis gen. nov., sp. nov., moderately halophilic strictly anaerobic fermenter bacterium from mud volcano of Taman peninsula.</title>
        <authorList>
            <person name="Frolova A."/>
            <person name="Merkel A.Y."/>
            <person name="Slobodkin A.I."/>
        </authorList>
    </citation>
    <scope>NUCLEOTIDE SEQUENCE [LARGE SCALE GENOMIC DNA]</scope>
    <source>
        <strain evidence="6 7">F-3ap</strain>
    </source>
</reference>
<dbReference type="RefSeq" id="WP_162370998.1">
    <property type="nucleotide sequence ID" value="NZ_JAAEEH010000033.1"/>
</dbReference>
<name>A0A7X5HX39_9FIRM</name>
<protein>
    <submittedName>
        <fullName evidence="6">DUF4870 domain-containing protein</fullName>
    </submittedName>
</protein>
<dbReference type="PANTHER" id="PTHR36460">
    <property type="entry name" value="UPF0132 DOMAIN PROTEIN (AFU_ORTHOLOGUE AFUA_3G10255)"/>
    <property type="match status" value="1"/>
</dbReference>
<keyword evidence="2 5" id="KW-0812">Transmembrane</keyword>
<proteinExistence type="predicted"/>